<evidence type="ECO:0000313" key="9">
    <source>
        <dbReference type="Proteomes" id="UP000233220"/>
    </source>
</evidence>
<dbReference type="STRING" id="39432.ENSSBOP00000011560"/>
<dbReference type="PANTHER" id="PTHR23055:SF80">
    <property type="entry name" value="GUANYLYL CYCLASE-ACTIVATING PROTEIN 3"/>
    <property type="match status" value="1"/>
</dbReference>
<dbReference type="InterPro" id="IPR018247">
    <property type="entry name" value="EF_Hand_1_Ca_BS"/>
</dbReference>
<dbReference type="OMA" id="MHHYYSK"/>
<name>A0A2K6SW01_SAIBB</name>
<dbReference type="CTD" id="9626"/>
<dbReference type="GeneID" id="101041597"/>
<reference evidence="8" key="2">
    <citation type="submission" date="2025-09" db="UniProtKB">
        <authorList>
            <consortium name="Ensembl"/>
        </authorList>
    </citation>
    <scope>IDENTIFICATION</scope>
</reference>
<keyword evidence="4" id="KW-0106">Calcium</keyword>
<dbReference type="RefSeq" id="XP_003939450.1">
    <property type="nucleotide sequence ID" value="XM_003939401.2"/>
</dbReference>
<keyword evidence="9" id="KW-1185">Reference proteome</keyword>
<dbReference type="KEGG" id="sbq:101041597"/>
<feature type="domain" description="EF-hand" evidence="7">
    <location>
        <begin position="52"/>
        <end position="87"/>
    </location>
</feature>
<dbReference type="OrthoDB" id="191686at2759"/>
<evidence type="ECO:0000256" key="1">
    <source>
        <dbReference type="ARBA" id="ARBA00022707"/>
    </source>
</evidence>
<organism evidence="8 9">
    <name type="scientific">Saimiri boliviensis boliviensis</name>
    <name type="common">Bolivian squirrel monkey</name>
    <dbReference type="NCBI Taxonomy" id="39432"/>
    <lineage>
        <taxon>Eukaryota</taxon>
        <taxon>Metazoa</taxon>
        <taxon>Chordata</taxon>
        <taxon>Craniata</taxon>
        <taxon>Vertebrata</taxon>
        <taxon>Euteleostomi</taxon>
        <taxon>Mammalia</taxon>
        <taxon>Eutheria</taxon>
        <taxon>Euarchontoglires</taxon>
        <taxon>Primates</taxon>
        <taxon>Haplorrhini</taxon>
        <taxon>Platyrrhini</taxon>
        <taxon>Cebidae</taxon>
        <taxon>Saimiriinae</taxon>
        <taxon>Saimiri</taxon>
    </lineage>
</organism>
<evidence type="ECO:0000256" key="2">
    <source>
        <dbReference type="ARBA" id="ARBA00022723"/>
    </source>
</evidence>
<feature type="domain" description="EF-hand" evidence="7">
    <location>
        <begin position="130"/>
        <end position="165"/>
    </location>
</feature>
<dbReference type="Ensembl" id="ENSSBOT00000028344.1">
    <property type="protein sequence ID" value="ENSSBOP00000011560.1"/>
    <property type="gene ID" value="ENSSBOG00000022598.1"/>
</dbReference>
<feature type="compositionally biased region" description="Basic and acidic residues" evidence="6">
    <location>
        <begin position="186"/>
        <end position="199"/>
    </location>
</feature>
<dbReference type="InterPro" id="IPR011992">
    <property type="entry name" value="EF-hand-dom_pair"/>
</dbReference>
<dbReference type="AlphaFoldDB" id="A0A2K6SW01"/>
<protein>
    <submittedName>
        <fullName evidence="8">Guanylate cyclase activator 1C</fullName>
    </submittedName>
</protein>
<dbReference type="Pfam" id="PF13499">
    <property type="entry name" value="EF-hand_7"/>
    <property type="match status" value="1"/>
</dbReference>
<dbReference type="GeneTree" id="ENSGT00940000162847"/>
<feature type="domain" description="EF-hand" evidence="7">
    <location>
        <begin position="88"/>
        <end position="123"/>
    </location>
</feature>
<dbReference type="SMART" id="SM00054">
    <property type="entry name" value="EFh"/>
    <property type="match status" value="3"/>
</dbReference>
<evidence type="ECO:0000256" key="3">
    <source>
        <dbReference type="ARBA" id="ARBA00022737"/>
    </source>
</evidence>
<accession>A0A2K6SW01</accession>
<dbReference type="GO" id="GO:0097381">
    <property type="term" value="C:photoreceptor disc membrane"/>
    <property type="evidence" value="ECO:0007669"/>
    <property type="project" value="UniProtKB-ARBA"/>
</dbReference>
<dbReference type="InterPro" id="IPR028846">
    <property type="entry name" value="Recoverin"/>
</dbReference>
<keyword evidence="1" id="KW-0519">Myristate</keyword>
<evidence type="ECO:0000256" key="4">
    <source>
        <dbReference type="ARBA" id="ARBA00022837"/>
    </source>
</evidence>
<dbReference type="Proteomes" id="UP000233220">
    <property type="component" value="Unplaced"/>
</dbReference>
<gene>
    <name evidence="8" type="primary">GUCA1C</name>
</gene>
<dbReference type="Gene3D" id="1.10.238.10">
    <property type="entry name" value="EF-hand"/>
    <property type="match status" value="2"/>
</dbReference>
<keyword evidence="2" id="KW-0479">Metal-binding</keyword>
<dbReference type="FunFam" id="1.10.238.10:FF:000052">
    <property type="entry name" value="Guanylate cyclase activator 1A"/>
    <property type="match status" value="1"/>
</dbReference>
<dbReference type="PRINTS" id="PR00450">
    <property type="entry name" value="RECOVERIN"/>
</dbReference>
<evidence type="ECO:0000256" key="6">
    <source>
        <dbReference type="SAM" id="MobiDB-lite"/>
    </source>
</evidence>
<evidence type="ECO:0000313" key="8">
    <source>
        <dbReference type="Ensembl" id="ENSSBOP00000011560.1"/>
    </source>
</evidence>
<proteinExistence type="predicted"/>
<dbReference type="SUPFAM" id="SSF47473">
    <property type="entry name" value="EF-hand"/>
    <property type="match status" value="1"/>
</dbReference>
<dbReference type="Pfam" id="PF00036">
    <property type="entry name" value="EF-hand_1"/>
    <property type="match status" value="1"/>
</dbReference>
<dbReference type="InterPro" id="IPR002048">
    <property type="entry name" value="EF_hand_dom"/>
</dbReference>
<evidence type="ECO:0000259" key="7">
    <source>
        <dbReference type="PROSITE" id="PS50222"/>
    </source>
</evidence>
<sequence>MGNGQSIAGDQVAVPTQETHVWYRTFMTEYPSGLQTLHEFKTLLGLQGLNQKANKHIDQVYNTFDTNKDGFIDFLEFIAAVNLIVQEKMEQKLKWYFKLYDVDGSGSIDKNELLDMFVAVQALNGQQTLSPEEFTNLVFHKIDINNDGELTLEEFINGIAKDQDLLDIVYKSFDLSNVLRVISNGKEPDTEADSSKSLDKAGLGKVKMK</sequence>
<reference evidence="8" key="1">
    <citation type="submission" date="2025-08" db="UniProtKB">
        <authorList>
            <consortium name="Ensembl"/>
        </authorList>
    </citation>
    <scope>IDENTIFICATION</scope>
</reference>
<evidence type="ECO:0000256" key="5">
    <source>
        <dbReference type="ARBA" id="ARBA00023288"/>
    </source>
</evidence>
<dbReference type="CDD" id="cd00051">
    <property type="entry name" value="EFh"/>
    <property type="match status" value="2"/>
</dbReference>
<dbReference type="PROSITE" id="PS00018">
    <property type="entry name" value="EF_HAND_1"/>
    <property type="match status" value="3"/>
</dbReference>
<dbReference type="GO" id="GO:0005509">
    <property type="term" value="F:calcium ion binding"/>
    <property type="evidence" value="ECO:0007669"/>
    <property type="project" value="InterPro"/>
</dbReference>
<dbReference type="GO" id="GO:0008048">
    <property type="term" value="F:calcium sensitive guanylate cyclase activator activity"/>
    <property type="evidence" value="ECO:0007669"/>
    <property type="project" value="TreeGrafter"/>
</dbReference>
<dbReference type="PANTHER" id="PTHR23055">
    <property type="entry name" value="CALCIUM BINDING PROTEINS"/>
    <property type="match status" value="1"/>
</dbReference>
<keyword evidence="3" id="KW-0677">Repeat</keyword>
<dbReference type="PROSITE" id="PS50222">
    <property type="entry name" value="EF_HAND_2"/>
    <property type="match status" value="3"/>
</dbReference>
<feature type="region of interest" description="Disordered" evidence="6">
    <location>
        <begin position="186"/>
        <end position="209"/>
    </location>
</feature>
<keyword evidence="5" id="KW-0449">Lipoprotein</keyword>